<dbReference type="RefSeq" id="WP_204464286.1">
    <property type="nucleotide sequence ID" value="NZ_JAFBCV010000001.1"/>
</dbReference>
<feature type="domain" description="AB hydrolase-1" evidence="1">
    <location>
        <begin position="13"/>
        <end position="125"/>
    </location>
</feature>
<dbReference type="SUPFAM" id="SSF53474">
    <property type="entry name" value="alpha/beta-Hydrolases"/>
    <property type="match status" value="1"/>
</dbReference>
<comment type="caution">
    <text evidence="2">The sequence shown here is derived from an EMBL/GenBank/DDBJ whole genome shotgun (WGS) entry which is preliminary data.</text>
</comment>
<reference evidence="2" key="1">
    <citation type="submission" date="2021-01" db="EMBL/GenBank/DDBJ databases">
        <title>Genomic Encyclopedia of Type Strains, Phase IV (KMG-IV): sequencing the most valuable type-strain genomes for metagenomic binning, comparative biology and taxonomic classification.</title>
        <authorList>
            <person name="Goeker M."/>
        </authorList>
    </citation>
    <scope>NUCLEOTIDE SEQUENCE</scope>
    <source>
        <strain evidence="2">DSM 21943</strain>
    </source>
</reference>
<evidence type="ECO:0000313" key="2">
    <source>
        <dbReference type="EMBL" id="MBM7837366.1"/>
    </source>
</evidence>
<evidence type="ECO:0000313" key="3">
    <source>
        <dbReference type="Proteomes" id="UP001179280"/>
    </source>
</evidence>
<dbReference type="Gene3D" id="3.40.50.1820">
    <property type="entry name" value="alpha/beta hydrolase"/>
    <property type="match status" value="1"/>
</dbReference>
<keyword evidence="3" id="KW-1185">Reference proteome</keyword>
<protein>
    <submittedName>
        <fullName evidence="2">Pimeloyl-ACP methyl ester carboxylesterase</fullName>
    </submittedName>
</protein>
<dbReference type="EMBL" id="JAFBCV010000001">
    <property type="protein sequence ID" value="MBM7837366.1"/>
    <property type="molecule type" value="Genomic_DNA"/>
</dbReference>
<dbReference type="InterPro" id="IPR029058">
    <property type="entry name" value="AB_hydrolase_fold"/>
</dbReference>
<evidence type="ECO:0000259" key="1">
    <source>
        <dbReference type="Pfam" id="PF00561"/>
    </source>
</evidence>
<gene>
    <name evidence="2" type="ORF">JOC54_000597</name>
</gene>
<accession>A0ABS2SPB9</accession>
<name>A0ABS2SPB9_9BACI</name>
<dbReference type="PANTHER" id="PTHR43798">
    <property type="entry name" value="MONOACYLGLYCEROL LIPASE"/>
    <property type="match status" value="1"/>
</dbReference>
<dbReference type="Proteomes" id="UP001179280">
    <property type="component" value="Unassembled WGS sequence"/>
</dbReference>
<dbReference type="InterPro" id="IPR050266">
    <property type="entry name" value="AB_hydrolase_sf"/>
</dbReference>
<sequence>MILHMTSSGSGEPIVFLHSGAETSQTDYQDQKDYFLEKYQVFMPDLSGHGQSGIGEYSTFLEFIQLTVEDLYQTLVHYKLSNVHIVASSSSAIVAVAFCNQYSQLVKSVTLTGLTPVKTDDWSRIFNDDLEHKKKILENSEADAYFRKLHVKSDWKKFVALVVHEDWYPHKLVSDLSRFSHIPTLIVSGEQVAPEITGLAFYKETYKHIHSAVIPFAGHLVHRDQPELFNASLEKFLLVQASKKEGVFQ</sequence>
<dbReference type="InterPro" id="IPR000073">
    <property type="entry name" value="AB_hydrolase_1"/>
</dbReference>
<organism evidence="2 3">
    <name type="scientific">Shouchella xiaoxiensis</name>
    <dbReference type="NCBI Taxonomy" id="766895"/>
    <lineage>
        <taxon>Bacteria</taxon>
        <taxon>Bacillati</taxon>
        <taxon>Bacillota</taxon>
        <taxon>Bacilli</taxon>
        <taxon>Bacillales</taxon>
        <taxon>Bacillaceae</taxon>
        <taxon>Shouchella</taxon>
    </lineage>
</organism>
<proteinExistence type="predicted"/>
<dbReference type="Pfam" id="PF00561">
    <property type="entry name" value="Abhydrolase_1"/>
    <property type="match status" value="1"/>
</dbReference>